<dbReference type="InterPro" id="IPR045379">
    <property type="entry name" value="Crinkler_N"/>
</dbReference>
<sequence>MTIKKNKADTITCDVKNLQLFLAKKGGAWLDEAEAKTVTPTEAETQFVEMNPMLWLKNKNHFGANFEPDESQVHILVVVPEMPPGKSRKWGELNTICEFGQGLNRDTDLATGELLQTSQEVLGVNVRKGVYIRQEYWDVYEILKENLQSSDEINRVLVVGSPGIGKSVFGVFLLLLFISEHKNVAYRSFGSDAKLNYFTWNDVENQYETSLNAVLGNRYEGLFDGNKASGAWKDTIFEHSYLFADPQTENYNEFVQERCIKIYMNPWSKTECQAYWDAVELEDEMEWYHRYNLVGGKPRFVFSAYPTFESLVDEVKSVIPTEDEQLKSMVRGGGEMKHILFEIYRDVSNPSLYFVELASGVIQNMVLTMNSKYIRFQQMMKTIRDRRIARENKGRIEAENND</sequence>
<keyword evidence="4" id="KW-0472">Membrane</keyword>
<evidence type="ECO:0000256" key="4">
    <source>
        <dbReference type="SAM" id="Phobius"/>
    </source>
</evidence>
<keyword evidence="7" id="KW-1185">Reference proteome</keyword>
<name>A0AAD9G1Y6_9STRA</name>
<evidence type="ECO:0000259" key="5">
    <source>
        <dbReference type="Pfam" id="PF20147"/>
    </source>
</evidence>
<dbReference type="GO" id="GO:0005576">
    <property type="term" value="C:extracellular region"/>
    <property type="evidence" value="ECO:0007669"/>
    <property type="project" value="UniProtKB-SubCell"/>
</dbReference>
<dbReference type="PANTHER" id="PTHR33129:SF3">
    <property type="entry name" value="HOT SPOT (RHS) PROTEIN, PUTATIVE-RELATED"/>
    <property type="match status" value="1"/>
</dbReference>
<dbReference type="PANTHER" id="PTHR33129">
    <property type="entry name" value="PROTEIN KINASE DOMAIN-CONTAINING PROTEIN-RELATED"/>
    <property type="match status" value="1"/>
</dbReference>
<keyword evidence="4" id="KW-0812">Transmembrane</keyword>
<evidence type="ECO:0000256" key="3">
    <source>
        <dbReference type="ARBA" id="ARBA00022525"/>
    </source>
</evidence>
<dbReference type="InterPro" id="IPR052980">
    <property type="entry name" value="Crinkler_effector"/>
</dbReference>
<evidence type="ECO:0000313" key="6">
    <source>
        <dbReference type="EMBL" id="KAK1930175.1"/>
    </source>
</evidence>
<feature type="transmembrane region" description="Helical" evidence="4">
    <location>
        <begin position="156"/>
        <end position="178"/>
    </location>
</feature>
<dbReference type="AlphaFoldDB" id="A0AAD9G1Y6"/>
<dbReference type="Proteomes" id="UP001259832">
    <property type="component" value="Unassembled WGS sequence"/>
</dbReference>
<dbReference type="GO" id="GO:0043657">
    <property type="term" value="C:host cell"/>
    <property type="evidence" value="ECO:0007669"/>
    <property type="project" value="UniProtKB-SubCell"/>
</dbReference>
<organism evidence="6 7">
    <name type="scientific">Phytophthora citrophthora</name>
    <dbReference type="NCBI Taxonomy" id="4793"/>
    <lineage>
        <taxon>Eukaryota</taxon>
        <taxon>Sar</taxon>
        <taxon>Stramenopiles</taxon>
        <taxon>Oomycota</taxon>
        <taxon>Peronosporomycetes</taxon>
        <taxon>Peronosporales</taxon>
        <taxon>Peronosporaceae</taxon>
        <taxon>Phytophthora</taxon>
    </lineage>
</organism>
<evidence type="ECO:0000256" key="1">
    <source>
        <dbReference type="ARBA" id="ARBA00004340"/>
    </source>
</evidence>
<reference evidence="6" key="1">
    <citation type="submission" date="2023-08" db="EMBL/GenBank/DDBJ databases">
        <title>Reference Genome Resource for the Citrus Pathogen Phytophthora citrophthora.</title>
        <authorList>
            <person name="Moller H."/>
            <person name="Coetzee B."/>
            <person name="Rose L.J."/>
            <person name="Van Niekerk J.M."/>
        </authorList>
    </citation>
    <scope>NUCLEOTIDE SEQUENCE</scope>
    <source>
        <strain evidence="6">STE-U-9442</strain>
    </source>
</reference>
<evidence type="ECO:0000313" key="7">
    <source>
        <dbReference type="Proteomes" id="UP001259832"/>
    </source>
</evidence>
<gene>
    <name evidence="6" type="ORF">P3T76_014408</name>
</gene>
<protein>
    <recommendedName>
        <fullName evidence="5">Crinkler effector protein N-terminal domain-containing protein</fullName>
    </recommendedName>
</protein>
<dbReference type="EMBL" id="JASMQC010000041">
    <property type="protein sequence ID" value="KAK1930175.1"/>
    <property type="molecule type" value="Genomic_DNA"/>
</dbReference>
<feature type="domain" description="Crinkler effector protein N-terminal" evidence="5">
    <location>
        <begin position="2"/>
        <end position="78"/>
    </location>
</feature>
<comment type="subcellular location">
    <subcellularLocation>
        <location evidence="1">Host cell</location>
    </subcellularLocation>
    <subcellularLocation>
        <location evidence="2">Secreted</location>
    </subcellularLocation>
</comment>
<evidence type="ECO:0000256" key="2">
    <source>
        <dbReference type="ARBA" id="ARBA00004613"/>
    </source>
</evidence>
<keyword evidence="4" id="KW-1133">Transmembrane helix</keyword>
<comment type="caution">
    <text evidence="6">The sequence shown here is derived from an EMBL/GenBank/DDBJ whole genome shotgun (WGS) entry which is preliminary data.</text>
</comment>
<dbReference type="Pfam" id="PF20147">
    <property type="entry name" value="Crinkler"/>
    <property type="match status" value="1"/>
</dbReference>
<keyword evidence="3" id="KW-0964">Secreted</keyword>
<accession>A0AAD9G1Y6</accession>
<proteinExistence type="predicted"/>